<dbReference type="Proteomes" id="UP000298787">
    <property type="component" value="Chromosome 24"/>
</dbReference>
<evidence type="ECO:0000259" key="2">
    <source>
        <dbReference type="Pfam" id="PF21290"/>
    </source>
</evidence>
<gene>
    <name evidence="3" type="ORF">D9C73_026734</name>
</gene>
<proteinExistence type="predicted"/>
<feature type="region of interest" description="Disordered" evidence="1">
    <location>
        <begin position="1"/>
        <end position="22"/>
    </location>
</feature>
<evidence type="ECO:0000313" key="3">
    <source>
        <dbReference type="EMBL" id="TKS93279.1"/>
    </source>
</evidence>
<feature type="domain" description="BIRC2/3-like UBA" evidence="2">
    <location>
        <begin position="68"/>
        <end position="114"/>
    </location>
</feature>
<dbReference type="Pfam" id="PF21290">
    <property type="entry name" value="UBA_BIRC2-3"/>
    <property type="match status" value="2"/>
</dbReference>
<evidence type="ECO:0000313" key="4">
    <source>
        <dbReference type="Proteomes" id="UP000298787"/>
    </source>
</evidence>
<evidence type="ECO:0000256" key="1">
    <source>
        <dbReference type="SAM" id="MobiDB-lite"/>
    </source>
</evidence>
<dbReference type="EMBL" id="CM014101">
    <property type="protein sequence ID" value="TKS93279.1"/>
    <property type="molecule type" value="Genomic_DNA"/>
</dbReference>
<name>A0A4U5VXA3_COLLU</name>
<feature type="domain" description="BIRC2/3-like UBA" evidence="2">
    <location>
        <begin position="136"/>
        <end position="181"/>
    </location>
</feature>
<dbReference type="InterPro" id="IPR048875">
    <property type="entry name" value="BIRC2-3-like_UBA"/>
</dbReference>
<keyword evidence="4" id="KW-1185">Reference proteome</keyword>
<reference evidence="3 4" key="1">
    <citation type="submission" date="2019-01" db="EMBL/GenBank/DDBJ databases">
        <title>Genome Assembly of Collichthys lucidus.</title>
        <authorList>
            <person name="Cai M."/>
            <person name="Xiao S."/>
        </authorList>
    </citation>
    <scope>NUCLEOTIDE SEQUENCE [LARGE SCALE GENOMIC DNA]</scope>
    <source>
        <strain evidence="3">JT15FE1705JMU</strain>
        <tissue evidence="3">Muscle</tissue>
    </source>
</reference>
<dbReference type="AlphaFoldDB" id="A0A4U5VXA3"/>
<sequence length="190" mass="21110">MALLGNSCGNAKEAPVKPGQLKRDLRQITLMKTSQHLTASFGQHSSDNSPSVATQGCSNILPGTYPENSPIFREALRLGLPHHLVLKNVLQRIQTHGNNYVDMKELVSDLFTPKDMSCPMENQEVPMETNQLEDVLMMNTPVVKEALRLGVPPHLIKPKVRAKILSNKVGYSDVHELLTDLNVELRKPTN</sequence>
<dbReference type="Gene3D" id="1.10.8.10">
    <property type="entry name" value="DNA helicase RuvA subunit, C-terminal domain"/>
    <property type="match status" value="2"/>
</dbReference>
<organism evidence="3 4">
    <name type="scientific">Collichthys lucidus</name>
    <name type="common">Big head croaker</name>
    <name type="synonym">Sciaena lucida</name>
    <dbReference type="NCBI Taxonomy" id="240159"/>
    <lineage>
        <taxon>Eukaryota</taxon>
        <taxon>Metazoa</taxon>
        <taxon>Chordata</taxon>
        <taxon>Craniata</taxon>
        <taxon>Vertebrata</taxon>
        <taxon>Euteleostomi</taxon>
        <taxon>Actinopterygii</taxon>
        <taxon>Neopterygii</taxon>
        <taxon>Teleostei</taxon>
        <taxon>Neoteleostei</taxon>
        <taxon>Acanthomorphata</taxon>
        <taxon>Eupercaria</taxon>
        <taxon>Sciaenidae</taxon>
        <taxon>Collichthys</taxon>
    </lineage>
</organism>
<protein>
    <submittedName>
        <fullName evidence="3">Inhibitor of apoptosis protein</fullName>
    </submittedName>
</protein>
<accession>A0A4U5VXA3</accession>